<evidence type="ECO:0000256" key="4">
    <source>
        <dbReference type="ARBA" id="ARBA00023163"/>
    </source>
</evidence>
<keyword evidence="7" id="KW-1185">Reference proteome</keyword>
<dbReference type="Proteomes" id="UP000015480">
    <property type="component" value="Plasmid pAMI6"/>
</dbReference>
<dbReference type="PANTHER" id="PTHR46797">
    <property type="entry name" value="HTH-TYPE TRANSCRIPTIONAL REGULATOR"/>
    <property type="match status" value="1"/>
</dbReference>
<evidence type="ECO:0000313" key="7">
    <source>
        <dbReference type="Proteomes" id="UP000015480"/>
    </source>
</evidence>
<dbReference type="SMART" id="SM00530">
    <property type="entry name" value="HTH_XRE"/>
    <property type="match status" value="1"/>
</dbReference>
<dbReference type="CDD" id="cd00093">
    <property type="entry name" value="HTH_XRE"/>
    <property type="match status" value="1"/>
</dbReference>
<dbReference type="AlphaFoldDB" id="S5XVA1"/>
<dbReference type="EMBL" id="CP006654">
    <property type="protein sequence ID" value="AGT11449.1"/>
    <property type="molecule type" value="Genomic_DNA"/>
</dbReference>
<dbReference type="OrthoDB" id="1123084at2"/>
<sequence length="485" mass="54149">MSQRGEKLIIGQRLRVLRQSLGLTQAQMASELGISPSYITLIEADQRPASARLLMKIAEVYDFNISELAPSTDTQLAADFSAALKDSALGLASLPRAEIAAVLQASPRLAAAFVRLHDNHRETLLREQADLNPLTDRDKVEALADPTRPVDMVRRWFYERRNHVDVLDHAAEALAEELALHRNEPHAALTARLTAQGIRARIVPSRVMGSQLRRFDLHRRELLLSELLRQSSRRFQIGTVLATLEHGDLIARLVDEAGLDDAAARALLRVSLGNYFAAALIMPYRRFLAACEAERYDVEALSYKFDTSFEQTAHRMSTLQRDGARGIPFFFVRVDRAGNVSKRFSAGRFPFSRFGGTCPLWNIHSAFERPDRVQTQVIRMPEGATYFSIVRTVTRAGGTYSAPAQRLAIGLGCDIAYAPRLVYADGIDLAHSRPVDIGLNCYLCERPDCSARAHAPVNRRLRVNERERSVAIFEFETEESGPNAS</sequence>
<dbReference type="SUPFAM" id="SSF47413">
    <property type="entry name" value="lambda repressor-like DNA-binding domains"/>
    <property type="match status" value="1"/>
</dbReference>
<dbReference type="GO" id="GO:0003700">
    <property type="term" value="F:DNA-binding transcription factor activity"/>
    <property type="evidence" value="ECO:0007669"/>
    <property type="project" value="TreeGrafter"/>
</dbReference>
<dbReference type="PROSITE" id="PS50943">
    <property type="entry name" value="HTH_CROC1"/>
    <property type="match status" value="1"/>
</dbReference>
<dbReference type="InterPro" id="IPR010982">
    <property type="entry name" value="Lambda_DNA-bd_dom_sf"/>
</dbReference>
<dbReference type="PATRIC" id="fig|1367847.3.peg.4429"/>
<keyword evidence="2" id="KW-0805">Transcription regulation</keyword>
<dbReference type="InterPro" id="IPR026281">
    <property type="entry name" value="HTH_RamB"/>
</dbReference>
<protein>
    <submittedName>
        <fullName evidence="6">Transcriptional regulator, XRE family</fullName>
    </submittedName>
</protein>
<geneLocation type="plasmid" evidence="6 7">
    <name>pAMI6</name>
</geneLocation>
<dbReference type="Pfam" id="PF09856">
    <property type="entry name" value="ScfRs"/>
    <property type="match status" value="1"/>
</dbReference>
<keyword evidence="4" id="KW-0804">Transcription</keyword>
<dbReference type="PIRSF" id="PIRSF019251">
    <property type="entry name" value="Rv0465c"/>
    <property type="match status" value="1"/>
</dbReference>
<accession>S5XVA1</accession>
<dbReference type="RefSeq" id="WP_020953220.1">
    <property type="nucleotide sequence ID" value="NC_022044.1"/>
</dbReference>
<dbReference type="InterPro" id="IPR018653">
    <property type="entry name" value="ScfR_C"/>
</dbReference>
<keyword evidence="3" id="KW-0238">DNA-binding</keyword>
<evidence type="ECO:0000256" key="1">
    <source>
        <dbReference type="ARBA" id="ARBA00007227"/>
    </source>
</evidence>
<dbReference type="KEGG" id="pami:JCM7686_pAMI6p119"/>
<evidence type="ECO:0000256" key="2">
    <source>
        <dbReference type="ARBA" id="ARBA00023015"/>
    </source>
</evidence>
<dbReference type="Pfam" id="PF01381">
    <property type="entry name" value="HTH_3"/>
    <property type="match status" value="1"/>
</dbReference>
<dbReference type="HOGENOM" id="CLU_046383_0_0_5"/>
<dbReference type="Gene3D" id="1.10.260.40">
    <property type="entry name" value="lambda repressor-like DNA-binding domains"/>
    <property type="match status" value="1"/>
</dbReference>
<dbReference type="InterPro" id="IPR001387">
    <property type="entry name" value="Cro/C1-type_HTH"/>
</dbReference>
<evidence type="ECO:0000313" key="6">
    <source>
        <dbReference type="EMBL" id="AGT11449.1"/>
    </source>
</evidence>
<gene>
    <name evidence="6" type="ORF">JCM7686_pAMI6p119</name>
</gene>
<dbReference type="InterPro" id="IPR050807">
    <property type="entry name" value="TransReg_Diox_bact_type"/>
</dbReference>
<feature type="domain" description="HTH cro/C1-type" evidence="5">
    <location>
        <begin position="14"/>
        <end position="68"/>
    </location>
</feature>
<dbReference type="InterPro" id="IPR010359">
    <property type="entry name" value="IrrE_HExxH"/>
</dbReference>
<evidence type="ECO:0000256" key="3">
    <source>
        <dbReference type="ARBA" id="ARBA00023125"/>
    </source>
</evidence>
<name>S5XVA1_PARAH</name>
<comment type="similarity">
    <text evidence="1">Belongs to the short-chain fatty acyl-CoA assimilation regulator (ScfR) family.</text>
</comment>
<keyword evidence="6" id="KW-0614">Plasmid</keyword>
<dbReference type="PANTHER" id="PTHR46797:SF23">
    <property type="entry name" value="HTH-TYPE TRANSCRIPTIONAL REGULATOR SUTR"/>
    <property type="match status" value="1"/>
</dbReference>
<organism evidence="6 7">
    <name type="scientific">Paracoccus aminophilus JCM 7686</name>
    <dbReference type="NCBI Taxonomy" id="1367847"/>
    <lineage>
        <taxon>Bacteria</taxon>
        <taxon>Pseudomonadati</taxon>
        <taxon>Pseudomonadota</taxon>
        <taxon>Alphaproteobacteria</taxon>
        <taxon>Rhodobacterales</taxon>
        <taxon>Paracoccaceae</taxon>
        <taxon>Paracoccus</taxon>
    </lineage>
</organism>
<dbReference type="GO" id="GO:0003677">
    <property type="term" value="F:DNA binding"/>
    <property type="evidence" value="ECO:0007669"/>
    <property type="project" value="UniProtKB-KW"/>
</dbReference>
<dbReference type="Pfam" id="PF06114">
    <property type="entry name" value="Peptidase_M78"/>
    <property type="match status" value="1"/>
</dbReference>
<evidence type="ECO:0000259" key="5">
    <source>
        <dbReference type="PROSITE" id="PS50943"/>
    </source>
</evidence>
<proteinExistence type="inferred from homology"/>
<reference evidence="6 7" key="1">
    <citation type="journal article" date="2014" name="BMC Genomics">
        <title>Architecture and functions of a multipartite genome of the methylotrophic bacterium Paracoccus aminophilus JCM 7686, containing primary and secondary chromids.</title>
        <authorList>
            <person name="Dziewit L."/>
            <person name="Czarnecki J."/>
            <person name="Wibberg D."/>
            <person name="Radlinska M."/>
            <person name="Mrozek P."/>
            <person name="Szymczak M."/>
            <person name="Schluter A."/>
            <person name="Puhler A."/>
            <person name="Bartosik D."/>
        </authorList>
    </citation>
    <scope>NUCLEOTIDE SEQUENCE [LARGE SCALE GENOMIC DNA]</scope>
    <source>
        <strain evidence="6">JCM 7686</strain>
        <plasmid evidence="7">Plasmid pAMI6</plasmid>
    </source>
</reference>
<dbReference type="GO" id="GO:0005829">
    <property type="term" value="C:cytosol"/>
    <property type="evidence" value="ECO:0007669"/>
    <property type="project" value="TreeGrafter"/>
</dbReference>